<gene>
    <name evidence="11" type="ORF">GSMUA_114820.1</name>
</gene>
<keyword evidence="3" id="KW-0479">Metal-binding</keyword>
<keyword evidence="7" id="KW-0539">Nucleus</keyword>
<evidence type="ECO:0000259" key="10">
    <source>
        <dbReference type="PROSITE" id="PS50102"/>
    </source>
</evidence>
<reference evidence="11" key="1">
    <citation type="submission" date="2021-03" db="EMBL/GenBank/DDBJ databases">
        <authorList>
            <consortium name="Genoscope - CEA"/>
            <person name="William W."/>
        </authorList>
    </citation>
    <scope>NUCLEOTIDE SEQUENCE</scope>
    <source>
        <strain evidence="11">Doubled-haploid Pahang</strain>
    </source>
</reference>
<dbReference type="GO" id="GO:0008270">
    <property type="term" value="F:zinc ion binding"/>
    <property type="evidence" value="ECO:0007669"/>
    <property type="project" value="UniProtKB-KW"/>
</dbReference>
<feature type="region of interest" description="Disordered" evidence="9">
    <location>
        <begin position="690"/>
        <end position="721"/>
    </location>
</feature>
<evidence type="ECO:0000256" key="4">
    <source>
        <dbReference type="ARBA" id="ARBA00022737"/>
    </source>
</evidence>
<dbReference type="InterPro" id="IPR040366">
    <property type="entry name" value="Nab2/ZC3H14"/>
</dbReference>
<evidence type="ECO:0000256" key="5">
    <source>
        <dbReference type="ARBA" id="ARBA00022771"/>
    </source>
</evidence>
<keyword evidence="5" id="KW-0863">Zinc-finger</keyword>
<comment type="similarity">
    <text evidence="2">Belongs to the ZC3H14 family.</text>
</comment>
<name>A0A8D7A3P1_MUSAM</name>
<organism evidence="11">
    <name type="scientific">Musa acuminata subsp. malaccensis</name>
    <name type="common">Wild banana</name>
    <name type="synonym">Musa malaccensis</name>
    <dbReference type="NCBI Taxonomy" id="214687"/>
    <lineage>
        <taxon>Eukaryota</taxon>
        <taxon>Viridiplantae</taxon>
        <taxon>Streptophyta</taxon>
        <taxon>Embryophyta</taxon>
        <taxon>Tracheophyta</taxon>
        <taxon>Spermatophyta</taxon>
        <taxon>Magnoliopsida</taxon>
        <taxon>Liliopsida</taxon>
        <taxon>Zingiberales</taxon>
        <taxon>Musaceae</taxon>
        <taxon>Musa</taxon>
    </lineage>
</organism>
<feature type="region of interest" description="Disordered" evidence="9">
    <location>
        <begin position="1"/>
        <end position="22"/>
    </location>
</feature>
<dbReference type="InterPro" id="IPR035979">
    <property type="entry name" value="RBD_domain_sf"/>
</dbReference>
<dbReference type="Pfam" id="PF01480">
    <property type="entry name" value="PWI"/>
    <property type="match status" value="1"/>
</dbReference>
<dbReference type="GO" id="GO:0008143">
    <property type="term" value="F:poly(A) binding"/>
    <property type="evidence" value="ECO:0007669"/>
    <property type="project" value="InterPro"/>
</dbReference>
<comment type="subcellular location">
    <subcellularLocation>
        <location evidence="1">Nucleus</location>
    </subcellularLocation>
</comment>
<evidence type="ECO:0000256" key="7">
    <source>
        <dbReference type="ARBA" id="ARBA00023242"/>
    </source>
</evidence>
<dbReference type="PANTHER" id="PTHR14738:SF29">
    <property type="entry name" value="ZINC FINGER CCCH DOMAIN-CONTAINING PROTEIN 14"/>
    <property type="match status" value="1"/>
</dbReference>
<dbReference type="SMART" id="SM00360">
    <property type="entry name" value="RRM"/>
    <property type="match status" value="1"/>
</dbReference>
<dbReference type="Gene3D" id="3.30.70.330">
    <property type="match status" value="1"/>
</dbReference>
<dbReference type="InterPro" id="IPR012677">
    <property type="entry name" value="Nucleotide-bd_a/b_plait_sf"/>
</dbReference>
<dbReference type="InterPro" id="IPR000504">
    <property type="entry name" value="RRM_dom"/>
</dbReference>
<dbReference type="EMBL" id="HG996469">
    <property type="protein sequence ID" value="CAG1841687.1"/>
    <property type="molecule type" value="Genomic_DNA"/>
</dbReference>
<dbReference type="GO" id="GO:0005634">
    <property type="term" value="C:nucleus"/>
    <property type="evidence" value="ECO:0007669"/>
    <property type="project" value="UniProtKB-SubCell"/>
</dbReference>
<feature type="compositionally biased region" description="Low complexity" evidence="9">
    <location>
        <begin position="9"/>
        <end position="22"/>
    </location>
</feature>
<accession>A0A8D7A3P1</accession>
<evidence type="ECO:0000313" key="11">
    <source>
        <dbReference type="EMBL" id="CAG1841687.1"/>
    </source>
</evidence>
<dbReference type="AlphaFoldDB" id="A0A8D7A3P1"/>
<dbReference type="Pfam" id="PF00076">
    <property type="entry name" value="RRM_1"/>
    <property type="match status" value="1"/>
</dbReference>
<evidence type="ECO:0000256" key="8">
    <source>
        <dbReference type="PROSITE-ProRule" id="PRU00176"/>
    </source>
</evidence>
<keyword evidence="6" id="KW-0862">Zinc</keyword>
<evidence type="ECO:0000256" key="9">
    <source>
        <dbReference type="SAM" id="MobiDB-lite"/>
    </source>
</evidence>
<sequence length="721" mass="80449">MAERNPRDTPAGTAAATARAEANVFSSEPRSFKMDRRSPEASALRDAVSRKLLEFLGSYSDDVLTEYIIVLVCNGKHQNQARDDLEAFLGNESEKFVAWLWDYLSDQINVSKPQLDSLDIKTKVISNHACVIKPQDANYMLARTAIYVNLQSHIICDPSSYNRNFSSTNEIEDSERCKDWCPSYSPSVDVHTDVPQEQACAAYDKVGLTNKNQSGLKLYMKASLMFSPKTFSEQIAESNSSALPCQPLHVPETEQVAKNSQPIIRGKYSFFLDIKPKYLSIRSDVQRRFSANNVVVEEAQIARPRGNVWDRLGKPCKDDESILGVEKHHIVKREKINNNVEELQDPRPMLVKPYTRLISDETEKVAVLDKGHGKIISNNHPGGYDIKEHATQGSLDQLVRSKRKRHYNGTTCGNTSASLSGSEENFLQDKDTFHRTKGSLSVKHQCLPRSNELATNAKRTTGMFPEPELSSLRSLSEHKAPADKVVQSLLKENTSSTTAMQNAVPSGSSALYKSKSIKYASENSGTRPVQNEMLDLKLKLHQVEKDMHMLRSKQANLNNSKPVPPSGLQNSLKEDAESRTVFVTNVHFAASREALLSHFMKCGSIAKVTMLTDTTTGQPKGEAYIVFANKWSVDKAISLSGTSFFSRTLTVMPKADMSPGSLTQTPPSMKLPQPRYPELYKKVPVQRHYTKSHLQWRRDESASDTSVPVPTNKMESSSAAK</sequence>
<dbReference type="GO" id="GO:0043488">
    <property type="term" value="P:regulation of mRNA stability"/>
    <property type="evidence" value="ECO:0007669"/>
    <property type="project" value="InterPro"/>
</dbReference>
<dbReference type="PANTHER" id="PTHR14738">
    <property type="entry name" value="ZINC FINGER CCCH DOMAIN-CONTAINING PROTEIN 14"/>
    <property type="match status" value="1"/>
</dbReference>
<dbReference type="Gene3D" id="1.20.1390.10">
    <property type="entry name" value="PWI domain"/>
    <property type="match status" value="1"/>
</dbReference>
<evidence type="ECO:0000256" key="2">
    <source>
        <dbReference type="ARBA" id="ARBA00008423"/>
    </source>
</evidence>
<protein>
    <submittedName>
        <fullName evidence="11">(wild Malaysian banana) hypothetical protein</fullName>
    </submittedName>
</protein>
<proteinExistence type="inferred from homology"/>
<dbReference type="InterPro" id="IPR002483">
    <property type="entry name" value="PWI_dom"/>
</dbReference>
<evidence type="ECO:0000256" key="1">
    <source>
        <dbReference type="ARBA" id="ARBA00004123"/>
    </source>
</evidence>
<keyword evidence="8" id="KW-0694">RNA-binding</keyword>
<evidence type="ECO:0000256" key="3">
    <source>
        <dbReference type="ARBA" id="ARBA00022723"/>
    </source>
</evidence>
<dbReference type="SUPFAM" id="SSF54928">
    <property type="entry name" value="RNA-binding domain, RBD"/>
    <property type="match status" value="1"/>
</dbReference>
<feature type="compositionally biased region" description="Polar residues" evidence="9">
    <location>
        <begin position="703"/>
        <end position="721"/>
    </location>
</feature>
<feature type="domain" description="RRM" evidence="10">
    <location>
        <begin position="579"/>
        <end position="656"/>
    </location>
</feature>
<keyword evidence="4" id="KW-0677">Repeat</keyword>
<evidence type="ECO:0000256" key="6">
    <source>
        <dbReference type="ARBA" id="ARBA00022833"/>
    </source>
</evidence>
<dbReference type="PROSITE" id="PS50102">
    <property type="entry name" value="RRM"/>
    <property type="match status" value="1"/>
</dbReference>